<dbReference type="Proteomes" id="UP001066276">
    <property type="component" value="Chromosome 2_1"/>
</dbReference>
<feature type="compositionally biased region" description="Acidic residues" evidence="1">
    <location>
        <begin position="1"/>
        <end position="31"/>
    </location>
</feature>
<keyword evidence="3" id="KW-1185">Reference proteome</keyword>
<name>A0AAV7VC70_PLEWA</name>
<dbReference type="AlphaFoldDB" id="A0AAV7VC70"/>
<evidence type="ECO:0000256" key="1">
    <source>
        <dbReference type="SAM" id="MobiDB-lite"/>
    </source>
</evidence>
<protein>
    <submittedName>
        <fullName evidence="2">Uncharacterized protein</fullName>
    </submittedName>
</protein>
<comment type="caution">
    <text evidence="2">The sequence shown here is derived from an EMBL/GenBank/DDBJ whole genome shotgun (WGS) entry which is preliminary data.</text>
</comment>
<sequence length="111" mass="11992">MQSQPEDSEDEAPNVEDPNEGEPDLGVEDDLAVCSEQELPDESGPLPTKRATSGRANSTVSPEELEDKKSLRELKLKLAQMRLEAKEDNSERALADVVSASVASAGYYTKG</sequence>
<organism evidence="2 3">
    <name type="scientific">Pleurodeles waltl</name>
    <name type="common">Iberian ribbed newt</name>
    <dbReference type="NCBI Taxonomy" id="8319"/>
    <lineage>
        <taxon>Eukaryota</taxon>
        <taxon>Metazoa</taxon>
        <taxon>Chordata</taxon>
        <taxon>Craniata</taxon>
        <taxon>Vertebrata</taxon>
        <taxon>Euteleostomi</taxon>
        <taxon>Amphibia</taxon>
        <taxon>Batrachia</taxon>
        <taxon>Caudata</taxon>
        <taxon>Salamandroidea</taxon>
        <taxon>Salamandridae</taxon>
        <taxon>Pleurodelinae</taxon>
        <taxon>Pleurodeles</taxon>
    </lineage>
</organism>
<proteinExistence type="predicted"/>
<gene>
    <name evidence="2" type="ORF">NDU88_002327</name>
</gene>
<feature type="compositionally biased region" description="Polar residues" evidence="1">
    <location>
        <begin position="50"/>
        <end position="61"/>
    </location>
</feature>
<evidence type="ECO:0000313" key="2">
    <source>
        <dbReference type="EMBL" id="KAJ1198486.1"/>
    </source>
</evidence>
<feature type="region of interest" description="Disordered" evidence="1">
    <location>
        <begin position="1"/>
        <end position="68"/>
    </location>
</feature>
<dbReference type="EMBL" id="JANPWB010000003">
    <property type="protein sequence ID" value="KAJ1198486.1"/>
    <property type="molecule type" value="Genomic_DNA"/>
</dbReference>
<reference evidence="2" key="1">
    <citation type="journal article" date="2022" name="bioRxiv">
        <title>Sequencing and chromosome-scale assembly of the giantPleurodeles waltlgenome.</title>
        <authorList>
            <person name="Brown T."/>
            <person name="Elewa A."/>
            <person name="Iarovenko S."/>
            <person name="Subramanian E."/>
            <person name="Araus A.J."/>
            <person name="Petzold A."/>
            <person name="Susuki M."/>
            <person name="Suzuki K.-i.T."/>
            <person name="Hayashi T."/>
            <person name="Toyoda A."/>
            <person name="Oliveira C."/>
            <person name="Osipova E."/>
            <person name="Leigh N.D."/>
            <person name="Simon A."/>
            <person name="Yun M.H."/>
        </authorList>
    </citation>
    <scope>NUCLEOTIDE SEQUENCE</scope>
    <source>
        <strain evidence="2">20211129_DDA</strain>
        <tissue evidence="2">Liver</tissue>
    </source>
</reference>
<accession>A0AAV7VC70</accession>
<evidence type="ECO:0000313" key="3">
    <source>
        <dbReference type="Proteomes" id="UP001066276"/>
    </source>
</evidence>